<evidence type="ECO:0000259" key="2">
    <source>
        <dbReference type="Pfam" id="PF10412"/>
    </source>
</evidence>
<feature type="compositionally biased region" description="Basic and acidic residues" evidence="1">
    <location>
        <begin position="721"/>
        <end position="744"/>
    </location>
</feature>
<dbReference type="InterPro" id="IPR051162">
    <property type="entry name" value="T4SS_component"/>
</dbReference>
<protein>
    <submittedName>
        <fullName evidence="3">Type IV secretion system DNA-binding domain-containig protein</fullName>
    </submittedName>
</protein>
<dbReference type="AlphaFoldDB" id="A0A5D3FB26"/>
<dbReference type="InterPro" id="IPR027417">
    <property type="entry name" value="P-loop_NTPase"/>
</dbReference>
<dbReference type="InterPro" id="IPR019476">
    <property type="entry name" value="T4SS_TraD_DNA-bd"/>
</dbReference>
<evidence type="ECO:0000313" key="3">
    <source>
        <dbReference type="EMBL" id="TYK44575.1"/>
    </source>
</evidence>
<comment type="caution">
    <text evidence="3">The sequence shown here is derived from an EMBL/GenBank/DDBJ whole genome shotgun (WGS) entry which is preliminary data.</text>
</comment>
<sequence>MTEALFLLASAVVGLASMGGVLLVRARSAARWRRSLVSYRLRFPRGLDPAAVGDFLAGLSGLSARHIVRPFVVRGVVFEVSATRAGITHHLLVPRSATPVVLSALRASLPGVVAAPDEEYQPPRPTRAAELALSHLRRPLVSSKETLSVRILAGLQPLQEGERLYVQWTAAPLGPVSLVPRTATAQLIPGFLAHLWSGFAAHEPDADEIKAARAKFETPVFLAAGRVGVVSGSPVRTSQLMRRMLSLYRSISAPGVHLYRRRLPQGLAVSAMSEHRPPLVGTPCVVNAAELVTLAAIPVGDLALPGLALGGCRQLAPAPDIPAEGRIVARSNFPGSKRPLALGVSDSLRHLHVIGPTGVGKSTLLLGLITQDMAAGRGVVVVDPKGDLVADVLDRVPERRVGDVVVLDPTDEERPVGLNLLAGAYREPELVTSQLVGIFHRLYSSSWGPRTSDIMNASLLTLSTQPGMTLCEVPLLLTNPAFRRRLVARLDDPVALGPFWGWYEGMSDGERAAAIGPVMNKLRAFLLSRRLRNVLGQAQPRLDLGKALASRKILLVPLSKGLLGEEAAALIGSLVVARLWQAVQYRAGLSADRRPVTFAFIDEFQDYLNLPTGVADILAQARGLGLGLTLAHQHLGQLPAAIRDAVLANARSRIMFQLSATDAHALARELAPHLSATDLGGLGPYEVVATLASGARVAPPATGATLPPPPSTDQAEAARSASREHYGIPRDEVEAAIRSRHEGPRPGGAVGRTEGAL</sequence>
<dbReference type="CDD" id="cd01127">
    <property type="entry name" value="TrwB_TraG_TraD_VirD4"/>
    <property type="match status" value="2"/>
</dbReference>
<dbReference type="PANTHER" id="PTHR30121:SF6">
    <property type="entry name" value="SLR6007 PROTEIN"/>
    <property type="match status" value="1"/>
</dbReference>
<name>A0A5D3FB26_9ACTN</name>
<dbReference type="EMBL" id="VSRQ01000008">
    <property type="protein sequence ID" value="TYK44575.1"/>
    <property type="molecule type" value="Genomic_DNA"/>
</dbReference>
<organism evidence="3 4">
    <name type="scientific">Actinomadura decatromicini</name>
    <dbReference type="NCBI Taxonomy" id="2604572"/>
    <lineage>
        <taxon>Bacteria</taxon>
        <taxon>Bacillati</taxon>
        <taxon>Actinomycetota</taxon>
        <taxon>Actinomycetes</taxon>
        <taxon>Streptosporangiales</taxon>
        <taxon>Thermomonosporaceae</taxon>
        <taxon>Actinomadura</taxon>
    </lineage>
</organism>
<keyword evidence="4" id="KW-1185">Reference proteome</keyword>
<dbReference type="Gene3D" id="3.40.50.300">
    <property type="entry name" value="P-loop containing nucleotide triphosphate hydrolases"/>
    <property type="match status" value="2"/>
</dbReference>
<dbReference type="PANTHER" id="PTHR30121">
    <property type="entry name" value="UNCHARACTERIZED PROTEIN YJGR-RELATED"/>
    <property type="match status" value="1"/>
</dbReference>
<dbReference type="RefSeq" id="WP_148766797.1">
    <property type="nucleotide sequence ID" value="NZ_VSRQ01000008.1"/>
</dbReference>
<proteinExistence type="predicted"/>
<dbReference type="Pfam" id="PF10412">
    <property type="entry name" value="TrwB_AAD_bind"/>
    <property type="match status" value="1"/>
</dbReference>
<feature type="domain" description="Type IV secretion system coupling protein TraD DNA-binding" evidence="2">
    <location>
        <begin position="348"/>
        <end position="412"/>
    </location>
</feature>
<reference evidence="3 4" key="1">
    <citation type="submission" date="2019-08" db="EMBL/GenBank/DDBJ databases">
        <title>Actinomadura sp. nov. CYP1-5 isolated from mountain soil.</title>
        <authorList>
            <person name="Songsumanus A."/>
            <person name="Kuncharoen N."/>
            <person name="Kudo T."/>
            <person name="Yuki M."/>
            <person name="Igarashi Y."/>
            <person name="Tanasupawat S."/>
        </authorList>
    </citation>
    <scope>NUCLEOTIDE SEQUENCE [LARGE SCALE GENOMIC DNA]</scope>
    <source>
        <strain evidence="3 4">CYP1-5</strain>
    </source>
</reference>
<feature type="region of interest" description="Disordered" evidence="1">
    <location>
        <begin position="699"/>
        <end position="757"/>
    </location>
</feature>
<dbReference type="GO" id="GO:0003677">
    <property type="term" value="F:DNA binding"/>
    <property type="evidence" value="ECO:0007669"/>
    <property type="project" value="UniProtKB-KW"/>
</dbReference>
<keyword evidence="3" id="KW-0238">DNA-binding</keyword>
<evidence type="ECO:0000256" key="1">
    <source>
        <dbReference type="SAM" id="MobiDB-lite"/>
    </source>
</evidence>
<dbReference type="Proteomes" id="UP000323505">
    <property type="component" value="Unassembled WGS sequence"/>
</dbReference>
<evidence type="ECO:0000313" key="4">
    <source>
        <dbReference type="Proteomes" id="UP000323505"/>
    </source>
</evidence>
<dbReference type="SUPFAM" id="SSF52540">
    <property type="entry name" value="P-loop containing nucleoside triphosphate hydrolases"/>
    <property type="match status" value="1"/>
</dbReference>
<accession>A0A5D3FB26</accession>
<gene>
    <name evidence="3" type="ORF">FXF68_34520</name>
</gene>